<dbReference type="Proteomes" id="UP000274271">
    <property type="component" value="Unassembled WGS sequence"/>
</dbReference>
<keyword evidence="3" id="KW-1185">Reference proteome</keyword>
<protein>
    <recommendedName>
        <fullName evidence="1">IraD/Gp25-like domain-containing protein</fullName>
    </recommendedName>
</protein>
<dbReference type="Gene3D" id="3.10.450.40">
    <property type="match status" value="1"/>
</dbReference>
<proteinExistence type="predicted"/>
<name>A0A3P1CW18_9BACT</name>
<gene>
    <name evidence="2" type="ORF">EHT87_03020</name>
</gene>
<organism evidence="2 3">
    <name type="scientific">Larkinella knui</name>
    <dbReference type="NCBI Taxonomy" id="2025310"/>
    <lineage>
        <taxon>Bacteria</taxon>
        <taxon>Pseudomonadati</taxon>
        <taxon>Bacteroidota</taxon>
        <taxon>Cytophagia</taxon>
        <taxon>Cytophagales</taxon>
        <taxon>Spirosomataceae</taxon>
        <taxon>Larkinella</taxon>
    </lineage>
</organism>
<reference evidence="2 3" key="1">
    <citation type="submission" date="2018-11" db="EMBL/GenBank/DDBJ databases">
        <authorList>
            <person name="Zhou Z."/>
            <person name="Wang G."/>
        </authorList>
    </citation>
    <scope>NUCLEOTIDE SEQUENCE [LARGE SCALE GENOMIC DNA]</scope>
    <source>
        <strain evidence="2 3">KCTC42998</strain>
    </source>
</reference>
<evidence type="ECO:0000313" key="3">
    <source>
        <dbReference type="Proteomes" id="UP000274271"/>
    </source>
</evidence>
<evidence type="ECO:0000313" key="2">
    <source>
        <dbReference type="EMBL" id="RRB17270.1"/>
    </source>
</evidence>
<accession>A0A3P1CW18</accession>
<dbReference type="Pfam" id="PF04965">
    <property type="entry name" value="GPW_gp25"/>
    <property type="match status" value="1"/>
</dbReference>
<feature type="domain" description="IraD/Gp25-like" evidence="1">
    <location>
        <begin position="28"/>
        <end position="118"/>
    </location>
</feature>
<dbReference type="AlphaFoldDB" id="A0A3P1CW18"/>
<dbReference type="OrthoDB" id="9802846at2"/>
<evidence type="ECO:0000259" key="1">
    <source>
        <dbReference type="Pfam" id="PF04965"/>
    </source>
</evidence>
<dbReference type="InterPro" id="IPR007048">
    <property type="entry name" value="IraD/Gp25-like"/>
</dbReference>
<comment type="caution">
    <text evidence="2">The sequence shown here is derived from an EMBL/GenBank/DDBJ whole genome shotgun (WGS) entry which is preliminary data.</text>
</comment>
<dbReference type="EMBL" id="RQJP01000001">
    <property type="protein sequence ID" value="RRB17270.1"/>
    <property type="molecule type" value="Genomic_DNA"/>
</dbReference>
<sequence length="137" mass="15706">MINRSFLGTGWRFPPTFDQHSGTVEVVSDEAAIQTSLHILLSTRLGERVMRADYGSNLDEVLFEPLTTTFLTYLRDRVRTAILYHEPRIDLIDLDVQQPDRTAGLVQITVGYRIRATNTRLNFVYPFYLNEGTNLTP</sequence>
<dbReference type="SUPFAM" id="SSF160719">
    <property type="entry name" value="gpW/gp25-like"/>
    <property type="match status" value="1"/>
</dbReference>
<dbReference type="RefSeq" id="WP_124903715.1">
    <property type="nucleotide sequence ID" value="NZ_RQJP01000001.1"/>
</dbReference>